<name>A0A1V3BVE9_9ACTN</name>
<dbReference type="AlphaFoldDB" id="A0A1V3BVE9"/>
<sequence length="122" mass="13186">MSNAFTRVVSFDRIGLHTEVGPLTVTAHSPLDFEAAISIYAERYLAPTTTVQVDAHPDAAQGSLHASVPGTRGSSYQSGPLLGVLTVSLPEAEEPVELLEAQIERLQDRRSQMLERLTGVPF</sequence>
<proteinExistence type="predicted"/>
<feature type="coiled-coil region" evidence="1">
    <location>
        <begin position="89"/>
        <end position="116"/>
    </location>
</feature>
<evidence type="ECO:0000313" key="3">
    <source>
        <dbReference type="Proteomes" id="UP000189004"/>
    </source>
</evidence>
<comment type="caution">
    <text evidence="2">The sequence shown here is derived from an EMBL/GenBank/DDBJ whole genome shotgun (WGS) entry which is preliminary data.</text>
</comment>
<accession>A0A1V3BVE9</accession>
<gene>
    <name evidence="2" type="ORF">NOSIN_00345</name>
</gene>
<dbReference type="RefSeq" id="WP_077688818.1">
    <property type="nucleotide sequence ID" value="NZ_MCOK01000001.1"/>
</dbReference>
<keyword evidence="3" id="KW-1185">Reference proteome</keyword>
<reference evidence="3" key="1">
    <citation type="submission" date="2016-08" db="EMBL/GenBank/DDBJ databases">
        <authorList>
            <person name="Tokovenko B."/>
            <person name="Kalinowski J."/>
        </authorList>
    </citation>
    <scope>NUCLEOTIDE SEQUENCE [LARGE SCALE GENOMIC DNA]</scope>
    <source>
        <strain evidence="3">UTMC102</strain>
    </source>
</reference>
<evidence type="ECO:0000256" key="1">
    <source>
        <dbReference type="SAM" id="Coils"/>
    </source>
</evidence>
<dbReference type="OrthoDB" id="9982646at2"/>
<dbReference type="Proteomes" id="UP000189004">
    <property type="component" value="Unassembled WGS sequence"/>
</dbReference>
<protein>
    <submittedName>
        <fullName evidence="2">Uncharacterized protein</fullName>
    </submittedName>
</protein>
<dbReference type="STRING" id="501010.NOSIN_00345"/>
<organism evidence="2 3">
    <name type="scientific">Nocardiopsis sinuspersici</name>
    <dbReference type="NCBI Taxonomy" id="501010"/>
    <lineage>
        <taxon>Bacteria</taxon>
        <taxon>Bacillati</taxon>
        <taxon>Actinomycetota</taxon>
        <taxon>Actinomycetes</taxon>
        <taxon>Streptosporangiales</taxon>
        <taxon>Nocardiopsidaceae</taxon>
        <taxon>Nocardiopsis</taxon>
    </lineage>
</organism>
<keyword evidence="1" id="KW-0175">Coiled coil</keyword>
<dbReference type="EMBL" id="MCOK01000001">
    <property type="protein sequence ID" value="OOC52475.1"/>
    <property type="molecule type" value="Genomic_DNA"/>
</dbReference>
<evidence type="ECO:0000313" key="2">
    <source>
        <dbReference type="EMBL" id="OOC52475.1"/>
    </source>
</evidence>